<sequence length="215" mass="24520">MTTRGLADNIAANRDKVGDYSFIKRMEDNILDLRALFIRREYSRDNVLSPSVIQDLDNLALQETDDIECEGDIDVTVMRTVARVPNPIRIKNGKLGSSFTFVGSNDRTESMTYIDPEDLPGLMQTKFINRLGYYAYLNKYIYIYNSKSTTINIRAAFGDPRELRKLKNCSGGVCFTGDFELEQDLSNAIEKEIYTKLDINIPEPEEIKIDDDTKS</sequence>
<name>A0A0F9U6A7_9ZZZZ</name>
<dbReference type="EMBL" id="LAZR01000126">
    <property type="protein sequence ID" value="KKN88755.1"/>
    <property type="molecule type" value="Genomic_DNA"/>
</dbReference>
<reference evidence="1" key="1">
    <citation type="journal article" date="2015" name="Nature">
        <title>Complex archaea that bridge the gap between prokaryotes and eukaryotes.</title>
        <authorList>
            <person name="Spang A."/>
            <person name="Saw J.H."/>
            <person name="Jorgensen S.L."/>
            <person name="Zaremba-Niedzwiedzka K."/>
            <person name="Martijn J."/>
            <person name="Lind A.E."/>
            <person name="van Eijk R."/>
            <person name="Schleper C."/>
            <person name="Guy L."/>
            <person name="Ettema T.J."/>
        </authorList>
    </citation>
    <scope>NUCLEOTIDE SEQUENCE</scope>
</reference>
<dbReference type="InterPro" id="IPR057878">
    <property type="entry name" value="CrAss_Ring_2"/>
</dbReference>
<gene>
    <name evidence="1" type="ORF">LCGC14_0246460</name>
</gene>
<dbReference type="AlphaFoldDB" id="A0A0F9U6A7"/>
<proteinExistence type="predicted"/>
<evidence type="ECO:0000313" key="1">
    <source>
        <dbReference type="EMBL" id="KKN88755.1"/>
    </source>
</evidence>
<dbReference type="Pfam" id="PF25702">
    <property type="entry name" value="CrAss_Ring_2"/>
    <property type="match status" value="1"/>
</dbReference>
<comment type="caution">
    <text evidence="1">The sequence shown here is derived from an EMBL/GenBank/DDBJ whole genome shotgun (WGS) entry which is preliminary data.</text>
</comment>
<accession>A0A0F9U6A7</accession>
<protein>
    <submittedName>
        <fullName evidence="1">Uncharacterized protein</fullName>
    </submittedName>
</protein>
<organism evidence="1">
    <name type="scientific">marine sediment metagenome</name>
    <dbReference type="NCBI Taxonomy" id="412755"/>
    <lineage>
        <taxon>unclassified sequences</taxon>
        <taxon>metagenomes</taxon>
        <taxon>ecological metagenomes</taxon>
    </lineage>
</organism>